<dbReference type="InterPro" id="IPR019099">
    <property type="entry name" value="Uncharacterised_PGPGW_TM"/>
</dbReference>
<reference evidence="2" key="1">
    <citation type="submission" date="2022-06" db="EMBL/GenBank/DDBJ databases">
        <title>Complete genome sequence of soil microorganisms Streptomyces sp. Qhu-M197 isolated from Alpine meadows habitats on the Tibetan Plateau.</title>
        <authorList>
            <person name="Zhang B."/>
            <person name="Xiang X."/>
            <person name="Fan J."/>
        </authorList>
    </citation>
    <scope>NUCLEOTIDE SEQUENCE</scope>
    <source>
        <strain evidence="2">Qhu-M197</strain>
    </source>
</reference>
<proteinExistence type="predicted"/>
<dbReference type="RefSeq" id="WP_252550809.1">
    <property type="nucleotide sequence ID" value="NZ_CP099468.1"/>
</dbReference>
<evidence type="ECO:0000313" key="3">
    <source>
        <dbReference type="Proteomes" id="UP001056374"/>
    </source>
</evidence>
<keyword evidence="1" id="KW-0812">Transmembrane</keyword>
<keyword evidence="1" id="KW-0472">Membrane</keyword>
<gene>
    <name evidence="2" type="ORF">NFX46_18880</name>
</gene>
<organism evidence="2 3">
    <name type="scientific">Streptomyces phaeoluteigriseus</name>
    <dbReference type="NCBI Taxonomy" id="114686"/>
    <lineage>
        <taxon>Bacteria</taxon>
        <taxon>Bacillati</taxon>
        <taxon>Actinomycetota</taxon>
        <taxon>Actinomycetes</taxon>
        <taxon>Kitasatosporales</taxon>
        <taxon>Streptomycetaceae</taxon>
        <taxon>Streptomyces</taxon>
        <taxon>Streptomyces aurantiacus group</taxon>
    </lineage>
</organism>
<feature type="transmembrane region" description="Helical" evidence="1">
    <location>
        <begin position="140"/>
        <end position="159"/>
    </location>
</feature>
<keyword evidence="1" id="KW-1133">Transmembrane helix</keyword>
<sequence>MAGNDTSLLAPVIVVAALVIRTAITERRHPGSARRQWAFATNARAMAAGATVAAATVLVAAATVLISGTRVGWAVVPWALLVGALTAFLTGRDTPASTFPAAPSKEQHVSERRIGKVMAALGAPLTLAGVAMYFLPGPGLPVLIIGLALLITGLAMAVARR</sequence>
<dbReference type="Pfam" id="PF09656">
    <property type="entry name" value="PGPGW"/>
    <property type="match status" value="1"/>
</dbReference>
<evidence type="ECO:0000256" key="1">
    <source>
        <dbReference type="SAM" id="Phobius"/>
    </source>
</evidence>
<evidence type="ECO:0008006" key="4">
    <source>
        <dbReference type="Google" id="ProtNLM"/>
    </source>
</evidence>
<dbReference type="EMBL" id="CP099468">
    <property type="protein sequence ID" value="USQ85644.1"/>
    <property type="molecule type" value="Genomic_DNA"/>
</dbReference>
<keyword evidence="3" id="KW-1185">Reference proteome</keyword>
<name>A0ABY4Z9C2_9ACTN</name>
<feature type="transmembrane region" description="Helical" evidence="1">
    <location>
        <begin position="6"/>
        <end position="24"/>
    </location>
</feature>
<dbReference type="Proteomes" id="UP001056374">
    <property type="component" value="Chromosome"/>
</dbReference>
<feature type="transmembrane region" description="Helical" evidence="1">
    <location>
        <begin position="72"/>
        <end position="90"/>
    </location>
</feature>
<evidence type="ECO:0000313" key="2">
    <source>
        <dbReference type="EMBL" id="USQ85644.1"/>
    </source>
</evidence>
<protein>
    <recommendedName>
        <fullName evidence="4">Integral membrane protein</fullName>
    </recommendedName>
</protein>
<feature type="transmembrane region" description="Helical" evidence="1">
    <location>
        <begin position="45"/>
        <end position="66"/>
    </location>
</feature>
<accession>A0ABY4Z9C2</accession>